<gene>
    <name evidence="2" type="ORF">GZ78_08945</name>
</gene>
<evidence type="ECO:0000256" key="1">
    <source>
        <dbReference type="SAM" id="Phobius"/>
    </source>
</evidence>
<dbReference type="AlphaFoldDB" id="A0A081NH62"/>
<organism evidence="2 3">
    <name type="scientific">Endozoicomonas numazuensis</name>
    <dbReference type="NCBI Taxonomy" id="1137799"/>
    <lineage>
        <taxon>Bacteria</taxon>
        <taxon>Pseudomonadati</taxon>
        <taxon>Pseudomonadota</taxon>
        <taxon>Gammaproteobacteria</taxon>
        <taxon>Oceanospirillales</taxon>
        <taxon>Endozoicomonadaceae</taxon>
        <taxon>Endozoicomonas</taxon>
    </lineage>
</organism>
<dbReference type="STRING" id="1137799.GZ78_08945"/>
<feature type="transmembrane region" description="Helical" evidence="1">
    <location>
        <begin position="197"/>
        <end position="222"/>
    </location>
</feature>
<dbReference type="PANTHER" id="PTHR37308:SF1">
    <property type="entry name" value="POLYPRENYL-PHOSPHATE TRANSPORTER"/>
    <property type="match status" value="1"/>
</dbReference>
<name>A0A081NH62_9GAMM</name>
<feature type="transmembrane region" description="Helical" evidence="1">
    <location>
        <begin position="72"/>
        <end position="95"/>
    </location>
</feature>
<feature type="transmembrane region" description="Helical" evidence="1">
    <location>
        <begin position="125"/>
        <end position="142"/>
    </location>
</feature>
<dbReference type="Pfam" id="PF04018">
    <property type="entry name" value="VCA0040-like"/>
    <property type="match status" value="1"/>
</dbReference>
<keyword evidence="1" id="KW-0472">Membrane</keyword>
<evidence type="ECO:0000313" key="2">
    <source>
        <dbReference type="EMBL" id="KEQ17785.1"/>
    </source>
</evidence>
<feature type="transmembrane region" description="Helical" evidence="1">
    <location>
        <begin position="154"/>
        <end position="185"/>
    </location>
</feature>
<reference evidence="2 3" key="1">
    <citation type="submission" date="2014-06" db="EMBL/GenBank/DDBJ databases">
        <title>Whole Genome Sequences of Three Symbiotic Endozoicomonas Bacteria.</title>
        <authorList>
            <person name="Neave M.J."/>
            <person name="Apprill A."/>
            <person name="Voolstra C.R."/>
        </authorList>
    </citation>
    <scope>NUCLEOTIDE SEQUENCE [LARGE SCALE GENOMIC DNA]</scope>
    <source>
        <strain evidence="2 3">DSM 25634</strain>
    </source>
</reference>
<dbReference type="RefSeq" id="WP_034834671.1">
    <property type="nucleotide sequence ID" value="NZ_JOKH01000002.1"/>
</dbReference>
<dbReference type="Proteomes" id="UP000028073">
    <property type="component" value="Unassembled WGS sequence"/>
</dbReference>
<proteinExistence type="predicted"/>
<keyword evidence="1" id="KW-1133">Transmembrane helix</keyword>
<keyword evidence="3" id="KW-1185">Reference proteome</keyword>
<feature type="transmembrane region" description="Helical" evidence="1">
    <location>
        <begin position="101"/>
        <end position="118"/>
    </location>
</feature>
<dbReference type="InterPro" id="IPR007163">
    <property type="entry name" value="VCA0040-like"/>
</dbReference>
<accession>A0A081NH62</accession>
<dbReference type="PANTHER" id="PTHR37308">
    <property type="entry name" value="INTEGRAL MEMBRANE PROTEIN"/>
    <property type="match status" value="1"/>
</dbReference>
<comment type="caution">
    <text evidence="2">The sequence shown here is derived from an EMBL/GenBank/DDBJ whole genome shotgun (WGS) entry which is preliminary data.</text>
</comment>
<dbReference type="EMBL" id="JOKH01000002">
    <property type="protein sequence ID" value="KEQ17785.1"/>
    <property type="molecule type" value="Genomic_DNA"/>
</dbReference>
<keyword evidence="1" id="KW-0812">Transmembrane</keyword>
<protein>
    <submittedName>
        <fullName evidence="2">Membrane protein</fullName>
    </submittedName>
</protein>
<feature type="transmembrane region" description="Helical" evidence="1">
    <location>
        <begin position="282"/>
        <end position="301"/>
    </location>
</feature>
<sequence length="311" mass="33682">MSKMKEGLGFLLRGMAMGAADVVPGVSGGTIAFITGIYDRLLNALKSINPALLMRLKSEGVAACWKHIDGTFLVLLFGGILLSILSFAHLITFLLDNYPELIWSFFFGLILISGVHMLKQIKHWSVTSVILLVLGCGFSYFIGTLTPTALTPSYLMLFFAGCIAISAMILPGISGSFILLLMGLYPAVLAAVKGLDVLVLSVFGSGCIVGLLTFSHVLSWLLKHHRDLALSLLTGLMLGALSKVWPWKETLETRINSSGQEVPFLERNISPWAYESLSGQSAYLLPSIALMLSAIVLVVLLEKFGSRLTEN</sequence>
<dbReference type="eggNOG" id="COG2035">
    <property type="taxonomic scope" value="Bacteria"/>
</dbReference>
<evidence type="ECO:0000313" key="3">
    <source>
        <dbReference type="Proteomes" id="UP000028073"/>
    </source>
</evidence>